<proteinExistence type="predicted"/>
<comment type="caution">
    <text evidence="1">The sequence shown here is derived from an EMBL/GenBank/DDBJ whole genome shotgun (WGS) entry which is preliminary data.</text>
</comment>
<dbReference type="AlphaFoldDB" id="A0A644WIY5"/>
<sequence>MAQLQNQIHMYSIDTSFFYTTKETELLEKIKNLQTISNKELKEPYENKRKEIKKINDKLKENELYVEYKNILNQLKQLYKLRKSSIEKGINKKSHELHNQFAENETTIKNLYDYKQTLKIEVDKIEFLNIKDTEEYKKYETNKNEIEKLEIKLEKEFNKNIIRNITKEFTPADIISNFESSLTRTLNIETNDTTDKLIVIRVYHYNLFKNLIKNGFNYNKKHYIFFTSSSGQLKEKKAMFMEENAFNEHKNTIYCGLTKDKISEKKVIVNKYLSYLALTATASEKWENFNIDEVLIVDDMESILPNTEVKFIDYDNYDENGLWKITTEKKDIKIPVMDGAGICLDYTGIIRLPFLKGLVVQFSFKDFIKQKRMEEKRDARKKGIKLTETNIGKVKDIWNKEYDIIQDNIRYIFTKSQFKMWKYYDSWEEYKTAFKEYNCEASKCIEESKQFKKAKFSYQAWQSLYDLSDIELKEILKDTNETIENIGKDRQTILKTLGATEYNEKKNNWQEALMLYPEMLNDLYSKRILNETKASIINNSRYGKFKVDGTYTFILPDVYAFAEWLFCHNGNPKGLLKDGEVSCNHFADNQEVSLTRSPHLNFSHCVNKNVINDDTKKWYKASGVYTSIFSTNSLVMAYDVDGDETLIISEPTIVKSAKRIKEKHNFIPLYYEMKKGKPTKITNKSLYNSMTSAFGKSVGDTSNNITKIWNKGNIDEDEIKAMDYLTMWANFIIDFTKSQFLPTKSDEMSKFLSQYTNNKLPHFIRYIKDKNKNIYKMKTSDRESALDEKYAITNSSVVNRLEELVSNPPKTFKAKNCGKFDYKMLLHNKNIDTSTKQAKAIISKFKYLTGNKKFYSKEDVEEKHKYAKTFIKDETLKINNNEIYVVDVLVKYYYHDIKSDNKRSLWDSFGDIILENIKENIPANTILCEKCGERITKTNNRIKYCPECAKEINAEKTKNNKYKIAV</sequence>
<gene>
    <name evidence="1" type="ORF">SDC9_48732</name>
</gene>
<name>A0A644WIY5_9ZZZZ</name>
<reference evidence="1" key="1">
    <citation type="submission" date="2019-08" db="EMBL/GenBank/DDBJ databases">
        <authorList>
            <person name="Kucharzyk K."/>
            <person name="Murdoch R.W."/>
            <person name="Higgins S."/>
            <person name="Loffler F."/>
        </authorList>
    </citation>
    <scope>NUCLEOTIDE SEQUENCE</scope>
</reference>
<dbReference type="EMBL" id="VSSQ01000872">
    <property type="protein sequence ID" value="MPM02483.1"/>
    <property type="molecule type" value="Genomic_DNA"/>
</dbReference>
<evidence type="ECO:0000313" key="1">
    <source>
        <dbReference type="EMBL" id="MPM02483.1"/>
    </source>
</evidence>
<accession>A0A644WIY5</accession>
<organism evidence="1">
    <name type="scientific">bioreactor metagenome</name>
    <dbReference type="NCBI Taxonomy" id="1076179"/>
    <lineage>
        <taxon>unclassified sequences</taxon>
        <taxon>metagenomes</taxon>
        <taxon>ecological metagenomes</taxon>
    </lineage>
</organism>
<protein>
    <submittedName>
        <fullName evidence="1">Uncharacterized protein</fullName>
    </submittedName>
</protein>